<organism evidence="1 2">
    <name type="scientific">Chromobacterium subtsugae</name>
    <dbReference type="NCBI Taxonomy" id="251747"/>
    <lineage>
        <taxon>Bacteria</taxon>
        <taxon>Pseudomonadati</taxon>
        <taxon>Pseudomonadota</taxon>
        <taxon>Betaproteobacteria</taxon>
        <taxon>Neisseriales</taxon>
        <taxon>Chromobacteriaceae</taxon>
        <taxon>Chromobacterium</taxon>
    </lineage>
</organism>
<dbReference type="EMBL" id="JAHDTB010000047">
    <property type="protein sequence ID" value="MBW8290359.1"/>
    <property type="molecule type" value="Genomic_DNA"/>
</dbReference>
<gene>
    <name evidence="1" type="ORF">KIF53_22230</name>
</gene>
<evidence type="ECO:0000313" key="2">
    <source>
        <dbReference type="Proteomes" id="UP000711178"/>
    </source>
</evidence>
<keyword evidence="2" id="KW-1185">Reference proteome</keyword>
<sequence>MANLQEKPVWESGIYQLETSDPVLGGPDGIDNLQGKQLANRTGYLKSQVDDLLSGTLAVACAARLTAPRVLGMTGDGSWSVSFDGSRSASGALTLADSGVAAGSYGMVTVDAKGRVTGGRQMAAADLPALDWSKIVSGKPSSLAGYGIADAAFKDAAGRVWGAAFRAEKGDPSDSGEDVASVGFAFGVDGDTGLFAAKSVEPGRGSSRLMLKIDGDEQCAISSGGAIYARQYGWLHERFAAKAATLAGYGIGDAASKNDLQTAVSLLADGVPESLNTLKKLAAALGGDSDYANTANRKLAGKLDAVAFDGAIGPRGYQKRPGGLVEQWFSVGFSRRDEQMPFTFPTAMAEVHGVWVTALDAEGEVTAVLSAQPSQTGGQLRVRGIYGGPPDAGVVYVRAIGKL</sequence>
<reference evidence="1 2" key="1">
    <citation type="submission" date="2021-05" db="EMBL/GenBank/DDBJ databases">
        <title>Draft Whole Genome Sequencing Of Biosensor Chromobacterium violaceum Strain CV026 Reveals A Regulatory RNA In Chromobacterium violaceum Phenotype Regulatory Network.</title>
        <authorList>
            <person name="Hong K.W."/>
            <person name="Chan K.G."/>
            <person name="Chang C.-Y."/>
        </authorList>
    </citation>
    <scope>NUCLEOTIDE SEQUENCE [LARGE SCALE GENOMIC DNA]</scope>
    <source>
        <strain evidence="1 2">ATCC 31532</strain>
    </source>
</reference>
<dbReference type="Proteomes" id="UP000711178">
    <property type="component" value="Unassembled WGS sequence"/>
</dbReference>
<protein>
    <submittedName>
        <fullName evidence="1">Uncharacterized protein</fullName>
    </submittedName>
</protein>
<dbReference type="Gene3D" id="2.60.40.3940">
    <property type="match status" value="1"/>
</dbReference>
<name>A0ABS7FJU6_9NEIS</name>
<dbReference type="GeneID" id="89685589"/>
<proteinExistence type="predicted"/>
<dbReference type="RefSeq" id="WP_043579126.1">
    <property type="nucleotide sequence ID" value="NZ_CP142381.1"/>
</dbReference>
<accession>A0ABS7FJU6</accession>
<comment type="caution">
    <text evidence="1">The sequence shown here is derived from an EMBL/GenBank/DDBJ whole genome shotgun (WGS) entry which is preliminary data.</text>
</comment>
<evidence type="ECO:0000313" key="1">
    <source>
        <dbReference type="EMBL" id="MBW8290359.1"/>
    </source>
</evidence>